<comment type="caution">
    <text evidence="1">The sequence shown here is derived from an EMBL/GenBank/DDBJ whole genome shotgun (WGS) entry which is preliminary data.</text>
</comment>
<dbReference type="Proteomes" id="UP000499080">
    <property type="component" value="Unassembled WGS sequence"/>
</dbReference>
<proteinExistence type="predicted"/>
<evidence type="ECO:0000313" key="2">
    <source>
        <dbReference type="Proteomes" id="UP000499080"/>
    </source>
</evidence>
<dbReference type="EMBL" id="BGPR01070420">
    <property type="protein sequence ID" value="GBO43848.1"/>
    <property type="molecule type" value="Genomic_DNA"/>
</dbReference>
<name>A0A4Y2X3U7_ARAVE</name>
<accession>A0A4Y2X3U7</accession>
<protein>
    <submittedName>
        <fullName evidence="1">Uncharacterized protein</fullName>
    </submittedName>
</protein>
<keyword evidence="2" id="KW-1185">Reference proteome</keyword>
<evidence type="ECO:0000313" key="1">
    <source>
        <dbReference type="EMBL" id="GBO43848.1"/>
    </source>
</evidence>
<dbReference type="AlphaFoldDB" id="A0A4Y2X3U7"/>
<reference evidence="1 2" key="1">
    <citation type="journal article" date="2019" name="Sci. Rep.">
        <title>Orb-weaving spider Araneus ventricosus genome elucidates the spidroin gene catalogue.</title>
        <authorList>
            <person name="Kono N."/>
            <person name="Nakamura H."/>
            <person name="Ohtoshi R."/>
            <person name="Moran D.A.P."/>
            <person name="Shinohara A."/>
            <person name="Yoshida Y."/>
            <person name="Fujiwara M."/>
            <person name="Mori M."/>
            <person name="Tomita M."/>
            <person name="Arakawa K."/>
        </authorList>
    </citation>
    <scope>NUCLEOTIDE SEQUENCE [LARGE SCALE GENOMIC DNA]</scope>
</reference>
<sequence>MSHQCSQRYKEWSQFKPTGYKGWSQTMQGISSQNTRNGVNKAPTRIQGNGVTRINAHKIQGMESINAHKIQGMESINAHKIQGMESINAHKIQGMESINAHKIQGMESINAHKIQGIHSTSCRRKKDMTLQNIV</sequence>
<gene>
    <name evidence="1" type="ORF">AVEN_26462_1</name>
</gene>
<organism evidence="1 2">
    <name type="scientific">Araneus ventricosus</name>
    <name type="common">Orbweaver spider</name>
    <name type="synonym">Epeira ventricosa</name>
    <dbReference type="NCBI Taxonomy" id="182803"/>
    <lineage>
        <taxon>Eukaryota</taxon>
        <taxon>Metazoa</taxon>
        <taxon>Ecdysozoa</taxon>
        <taxon>Arthropoda</taxon>
        <taxon>Chelicerata</taxon>
        <taxon>Arachnida</taxon>
        <taxon>Araneae</taxon>
        <taxon>Araneomorphae</taxon>
        <taxon>Entelegynae</taxon>
        <taxon>Araneoidea</taxon>
        <taxon>Araneidae</taxon>
        <taxon>Araneus</taxon>
    </lineage>
</organism>